<evidence type="ECO:0000313" key="3">
    <source>
        <dbReference type="Proteomes" id="UP000004535"/>
    </source>
</evidence>
<dbReference type="EMBL" id="ACFC01000002">
    <property type="protein sequence ID" value="EEE08390.1"/>
    <property type="molecule type" value="Genomic_DNA"/>
</dbReference>
<comment type="caution">
    <text evidence="2">The sequence shown here is derived from an EMBL/GenBank/DDBJ whole genome shotgun (WGS) entry which is preliminary data.</text>
</comment>
<reference evidence="2 3" key="1">
    <citation type="journal article" date="2012" name="J. Bacteriol.">
        <title>Draft Genome Sequence Determination for Cystic Fibrosis and Chronic Granulomatous Disease Burkholderia multivorans Isolates.</title>
        <authorList>
            <person name="Varga J.J."/>
            <person name="Losada L."/>
            <person name="Zelazny A.M."/>
            <person name="Brinkac L."/>
            <person name="Harkins D."/>
            <person name="Radune D."/>
            <person name="Hostetler J."/>
            <person name="Sampaio E.P."/>
            <person name="Ronning C.M."/>
            <person name="Nierman W.C."/>
            <person name="Greenberg D.E."/>
            <person name="Holland S.M."/>
            <person name="Goldberg J.B."/>
        </authorList>
    </citation>
    <scope>NUCLEOTIDE SEQUENCE [LARGE SCALE GENOMIC DNA]</scope>
    <source>
        <strain evidence="2 3">CGD2</strain>
    </source>
</reference>
<evidence type="ECO:0000256" key="1">
    <source>
        <dbReference type="SAM" id="MobiDB-lite"/>
    </source>
</evidence>
<proteinExistence type="predicted"/>
<name>B9BKC3_9BURK</name>
<gene>
    <name evidence="2" type="ORF">BURMUCGD2_5531</name>
</gene>
<dbReference type="Proteomes" id="UP000004535">
    <property type="component" value="Unassembled WGS sequence"/>
</dbReference>
<evidence type="ECO:0000313" key="2">
    <source>
        <dbReference type="EMBL" id="EEE08390.1"/>
    </source>
</evidence>
<accession>B9BKC3</accession>
<feature type="region of interest" description="Disordered" evidence="1">
    <location>
        <begin position="1"/>
        <end position="25"/>
    </location>
</feature>
<sequence>MSLLNRQENSSRKRTSISKNNRQFLPRGSRIKSACFPAYFHRRAYFGSISSP</sequence>
<organism evidence="2 3">
    <name type="scientific">Burkholderia multivorans CGD2</name>
    <dbReference type="NCBI Taxonomy" id="513052"/>
    <lineage>
        <taxon>Bacteria</taxon>
        <taxon>Pseudomonadati</taxon>
        <taxon>Pseudomonadota</taxon>
        <taxon>Betaproteobacteria</taxon>
        <taxon>Burkholderiales</taxon>
        <taxon>Burkholderiaceae</taxon>
        <taxon>Burkholderia</taxon>
        <taxon>Burkholderia cepacia complex</taxon>
    </lineage>
</organism>
<protein>
    <submittedName>
        <fullName evidence="2">Uncharacterized protein</fullName>
    </submittedName>
</protein>
<dbReference type="AlphaFoldDB" id="B9BKC3"/>